<dbReference type="PROSITE" id="PS50109">
    <property type="entry name" value="HIS_KIN"/>
    <property type="match status" value="1"/>
</dbReference>
<evidence type="ECO:0000256" key="10">
    <source>
        <dbReference type="ARBA" id="ARBA00023136"/>
    </source>
</evidence>
<evidence type="ECO:0000256" key="5">
    <source>
        <dbReference type="ARBA" id="ARBA00022679"/>
    </source>
</evidence>
<keyword evidence="4" id="KW-0597">Phosphoprotein</keyword>
<evidence type="ECO:0000313" key="15">
    <source>
        <dbReference type="Proteomes" id="UP000030700"/>
    </source>
</evidence>
<evidence type="ECO:0000259" key="12">
    <source>
        <dbReference type="PROSITE" id="PS50109"/>
    </source>
</evidence>
<keyword evidence="5" id="KW-0808">Transferase</keyword>
<comment type="catalytic activity">
    <reaction evidence="1">
        <text>ATP + protein L-histidine = ADP + protein N-phospho-L-histidine.</text>
        <dbReference type="EC" id="2.7.13.3"/>
    </reaction>
</comment>
<dbReference type="InterPro" id="IPR003660">
    <property type="entry name" value="HAMP_dom"/>
</dbReference>
<dbReference type="Pfam" id="PF00512">
    <property type="entry name" value="HisKA"/>
    <property type="match status" value="1"/>
</dbReference>
<feature type="domain" description="HAMP" evidence="13">
    <location>
        <begin position="209"/>
        <end position="262"/>
    </location>
</feature>
<evidence type="ECO:0000313" key="14">
    <source>
        <dbReference type="EMBL" id="GAK52719.1"/>
    </source>
</evidence>
<dbReference type="Gene3D" id="1.10.287.130">
    <property type="match status" value="1"/>
</dbReference>
<dbReference type="SMART" id="SM00388">
    <property type="entry name" value="HisKA"/>
    <property type="match status" value="1"/>
</dbReference>
<dbReference type="Pfam" id="PF00672">
    <property type="entry name" value="HAMP"/>
    <property type="match status" value="1"/>
</dbReference>
<sequence length="487" mass="54588">MIKSIRLQFTLWYIGSLSLLALIFGGIAFVSFQSVLVDNLDQMLYNGGKILADGLAEYRLQNAHDPQSLYDAEEKAFWIDEMDEEIHEIFYINEAYIQLLAAAEAYAPNLPIISKTATLNDQRLPLSPQAYRAIQDADYHAETVKHLFTFPLRVLSLQVHDMDGRPYILQLGISLQDTHTTLRHLLSILSALFPSLLVILSLLGYVFMKRVFSPVKRMVALTKQITAEDLSHRLDPTASRDEIGELAATLNDMIARLEQSFQQITQFSGNVAHELKTPLAELKCNAEVALRHDRPPEEYRAALQHVIADVEQLQTVVEDLLLLAKLDTQALSLKFAPVELNEVFFEAFEALHPRAAQKHLAVHFEEIDAASIHGEQRLLLRAFTNLMLNAIQYTPAGGEIRFALRRHAEEAMFTISDTGIGIPAEVLPAIFDRFYRVEQSRSHETGGSGLGLSIAQKIVEIHHGTITVSSIVNAGTIFNLKFPCLPQ</sequence>
<dbReference type="Gene3D" id="3.30.565.10">
    <property type="entry name" value="Histidine kinase-like ATPase, C-terminal domain"/>
    <property type="match status" value="1"/>
</dbReference>
<dbReference type="GO" id="GO:0005886">
    <property type="term" value="C:plasma membrane"/>
    <property type="evidence" value="ECO:0007669"/>
    <property type="project" value="TreeGrafter"/>
</dbReference>
<dbReference type="SMART" id="SM00304">
    <property type="entry name" value="HAMP"/>
    <property type="match status" value="1"/>
</dbReference>
<accession>A0A0S6W325</accession>
<dbReference type="PRINTS" id="PR00344">
    <property type="entry name" value="BCTRLSENSOR"/>
</dbReference>
<evidence type="ECO:0000256" key="4">
    <source>
        <dbReference type="ARBA" id="ARBA00022553"/>
    </source>
</evidence>
<evidence type="ECO:0000256" key="9">
    <source>
        <dbReference type="ARBA" id="ARBA00023012"/>
    </source>
</evidence>
<dbReference type="InterPro" id="IPR050428">
    <property type="entry name" value="TCS_sensor_his_kinase"/>
</dbReference>
<proteinExistence type="predicted"/>
<dbReference type="EC" id="2.7.13.3" evidence="3"/>
<evidence type="ECO:0000256" key="1">
    <source>
        <dbReference type="ARBA" id="ARBA00000085"/>
    </source>
</evidence>
<keyword evidence="8 11" id="KW-1133">Transmembrane helix</keyword>
<gene>
    <name evidence="14" type="ORF">U14_03974</name>
</gene>
<feature type="domain" description="Histidine kinase" evidence="12">
    <location>
        <begin position="270"/>
        <end position="486"/>
    </location>
</feature>
<comment type="subcellular location">
    <subcellularLocation>
        <location evidence="2">Membrane</location>
    </subcellularLocation>
</comment>
<protein>
    <recommendedName>
        <fullName evidence="3">histidine kinase</fullName>
        <ecNumber evidence="3">2.7.13.3</ecNumber>
    </recommendedName>
</protein>
<keyword evidence="7 14" id="KW-0418">Kinase</keyword>
<organism evidence="14">
    <name type="scientific">Candidatus Moduliflexus flocculans</name>
    <dbReference type="NCBI Taxonomy" id="1499966"/>
    <lineage>
        <taxon>Bacteria</taxon>
        <taxon>Candidatus Moduliflexota</taxon>
        <taxon>Candidatus Moduliflexia</taxon>
        <taxon>Candidatus Moduliflexales</taxon>
        <taxon>Candidatus Moduliflexaceae</taxon>
    </lineage>
</organism>
<dbReference type="SMART" id="SM00387">
    <property type="entry name" value="HATPase_c"/>
    <property type="match status" value="1"/>
</dbReference>
<feature type="transmembrane region" description="Helical" evidence="11">
    <location>
        <begin position="185"/>
        <end position="208"/>
    </location>
</feature>
<evidence type="ECO:0000256" key="6">
    <source>
        <dbReference type="ARBA" id="ARBA00022692"/>
    </source>
</evidence>
<evidence type="ECO:0000256" key="2">
    <source>
        <dbReference type="ARBA" id="ARBA00004370"/>
    </source>
</evidence>
<dbReference type="CDD" id="cd00082">
    <property type="entry name" value="HisKA"/>
    <property type="match status" value="1"/>
</dbReference>
<dbReference type="GO" id="GO:0000155">
    <property type="term" value="F:phosphorelay sensor kinase activity"/>
    <property type="evidence" value="ECO:0007669"/>
    <property type="project" value="InterPro"/>
</dbReference>
<name>A0A0S6W325_9BACT</name>
<dbReference type="STRING" id="1499966.U14_03974"/>
<keyword evidence="9" id="KW-0902">Two-component regulatory system</keyword>
<dbReference type="Pfam" id="PF02518">
    <property type="entry name" value="HATPase_c"/>
    <property type="match status" value="1"/>
</dbReference>
<dbReference type="PANTHER" id="PTHR45436:SF5">
    <property type="entry name" value="SENSOR HISTIDINE KINASE TRCS"/>
    <property type="match status" value="1"/>
</dbReference>
<dbReference type="InterPro" id="IPR004358">
    <property type="entry name" value="Sig_transdc_His_kin-like_C"/>
</dbReference>
<dbReference type="AlphaFoldDB" id="A0A0S6W325"/>
<dbReference type="HOGENOM" id="CLU_000445_89_6_0"/>
<dbReference type="EMBL" id="DF820459">
    <property type="protein sequence ID" value="GAK52719.1"/>
    <property type="molecule type" value="Genomic_DNA"/>
</dbReference>
<dbReference type="InterPro" id="IPR005467">
    <property type="entry name" value="His_kinase_dom"/>
</dbReference>
<dbReference type="SUPFAM" id="SSF55874">
    <property type="entry name" value="ATPase domain of HSP90 chaperone/DNA topoisomerase II/histidine kinase"/>
    <property type="match status" value="1"/>
</dbReference>
<dbReference type="PANTHER" id="PTHR45436">
    <property type="entry name" value="SENSOR HISTIDINE KINASE YKOH"/>
    <property type="match status" value="1"/>
</dbReference>
<dbReference type="CDD" id="cd06225">
    <property type="entry name" value="HAMP"/>
    <property type="match status" value="1"/>
</dbReference>
<evidence type="ECO:0000256" key="7">
    <source>
        <dbReference type="ARBA" id="ARBA00022777"/>
    </source>
</evidence>
<evidence type="ECO:0000256" key="3">
    <source>
        <dbReference type="ARBA" id="ARBA00012438"/>
    </source>
</evidence>
<keyword evidence="6 11" id="KW-0812">Transmembrane</keyword>
<keyword evidence="15" id="KW-1185">Reference proteome</keyword>
<dbReference type="SUPFAM" id="SSF158472">
    <property type="entry name" value="HAMP domain-like"/>
    <property type="match status" value="1"/>
</dbReference>
<dbReference type="InterPro" id="IPR003594">
    <property type="entry name" value="HATPase_dom"/>
</dbReference>
<reference evidence="14" key="1">
    <citation type="journal article" date="2015" name="PeerJ">
        <title>First genomic representation of candidate bacterial phylum KSB3 points to enhanced environmental sensing as a trigger of wastewater bulking.</title>
        <authorList>
            <person name="Sekiguchi Y."/>
            <person name="Ohashi A."/>
            <person name="Parks D.H."/>
            <person name="Yamauchi T."/>
            <person name="Tyson G.W."/>
            <person name="Hugenholtz P."/>
        </authorList>
    </citation>
    <scope>NUCLEOTIDE SEQUENCE [LARGE SCALE GENOMIC DNA]</scope>
</reference>
<dbReference type="InterPro" id="IPR003661">
    <property type="entry name" value="HisK_dim/P_dom"/>
</dbReference>
<evidence type="ECO:0000256" key="11">
    <source>
        <dbReference type="SAM" id="Phobius"/>
    </source>
</evidence>
<dbReference type="SUPFAM" id="SSF47384">
    <property type="entry name" value="Homodimeric domain of signal transducing histidine kinase"/>
    <property type="match status" value="1"/>
</dbReference>
<dbReference type="CDD" id="cd00075">
    <property type="entry name" value="HATPase"/>
    <property type="match status" value="1"/>
</dbReference>
<evidence type="ECO:0000256" key="8">
    <source>
        <dbReference type="ARBA" id="ARBA00022989"/>
    </source>
</evidence>
<evidence type="ECO:0000259" key="13">
    <source>
        <dbReference type="PROSITE" id="PS50885"/>
    </source>
</evidence>
<dbReference type="InterPro" id="IPR036890">
    <property type="entry name" value="HATPase_C_sf"/>
</dbReference>
<dbReference type="Gene3D" id="6.10.340.10">
    <property type="match status" value="1"/>
</dbReference>
<dbReference type="Proteomes" id="UP000030700">
    <property type="component" value="Unassembled WGS sequence"/>
</dbReference>
<keyword evidence="10 11" id="KW-0472">Membrane</keyword>
<feature type="transmembrane region" description="Helical" evidence="11">
    <location>
        <begin position="12"/>
        <end position="36"/>
    </location>
</feature>
<dbReference type="InterPro" id="IPR036097">
    <property type="entry name" value="HisK_dim/P_sf"/>
</dbReference>
<dbReference type="FunFam" id="3.30.565.10:FF:000006">
    <property type="entry name" value="Sensor histidine kinase WalK"/>
    <property type="match status" value="1"/>
</dbReference>
<dbReference type="PROSITE" id="PS50885">
    <property type="entry name" value="HAMP"/>
    <property type="match status" value="1"/>
</dbReference>